<dbReference type="PANTHER" id="PTHR10622:SF10">
    <property type="entry name" value="HET DOMAIN-CONTAINING PROTEIN"/>
    <property type="match status" value="1"/>
</dbReference>
<reference evidence="2 3" key="1">
    <citation type="journal article" date="2015" name="Environ. Microbiol.">
        <title>Metagenome sequence of Elaphomyces granulatus from sporocarp tissue reveals Ascomycota ectomycorrhizal fingerprints of genome expansion and a Proteobacteria-rich microbiome.</title>
        <authorList>
            <person name="Quandt C.A."/>
            <person name="Kohler A."/>
            <person name="Hesse C.N."/>
            <person name="Sharpton T.J."/>
            <person name="Martin F."/>
            <person name="Spatafora J.W."/>
        </authorList>
    </citation>
    <scope>NUCLEOTIDE SEQUENCE [LARGE SCALE GENOMIC DNA]</scope>
    <source>
        <strain evidence="2 3">OSC145934</strain>
    </source>
</reference>
<feature type="domain" description="DUF8212" evidence="1">
    <location>
        <begin position="10"/>
        <end position="33"/>
    </location>
</feature>
<name>A0A232LN59_9EURO</name>
<dbReference type="PANTHER" id="PTHR10622">
    <property type="entry name" value="HET DOMAIN-CONTAINING PROTEIN"/>
    <property type="match status" value="1"/>
</dbReference>
<evidence type="ECO:0000259" key="1">
    <source>
        <dbReference type="Pfam" id="PF26640"/>
    </source>
</evidence>
<dbReference type="InterPro" id="IPR058525">
    <property type="entry name" value="DUF8212"/>
</dbReference>
<sequence>MPLLYGEGVKAFIRLQEEILKEIDDHSLFAWTAQEDIVGSVFAQSPAGFAMSGNIIPVQEESGELSGMTRKGLRITLGLQPAKTSHLRQKGCVLEAFYIAILNCARDHDTTQRIALLLIVEALNQPSPSFYRCATKGHLVVRNDEIRAFHTIYVRKNVPPETC</sequence>
<evidence type="ECO:0000313" key="2">
    <source>
        <dbReference type="EMBL" id="OXV05552.1"/>
    </source>
</evidence>
<dbReference type="EMBL" id="NPHW01006790">
    <property type="protein sequence ID" value="OXV05552.1"/>
    <property type="molecule type" value="Genomic_DNA"/>
</dbReference>
<comment type="caution">
    <text evidence="2">The sequence shown here is derived from an EMBL/GenBank/DDBJ whole genome shotgun (WGS) entry which is preliminary data.</text>
</comment>
<dbReference type="Pfam" id="PF26640">
    <property type="entry name" value="DUF8212"/>
    <property type="match status" value="1"/>
</dbReference>
<gene>
    <name evidence="2" type="ORF">Egran_06680</name>
</gene>
<dbReference type="OrthoDB" id="674604at2759"/>
<protein>
    <recommendedName>
        <fullName evidence="1">DUF8212 domain-containing protein</fullName>
    </recommendedName>
</protein>
<evidence type="ECO:0000313" key="3">
    <source>
        <dbReference type="Proteomes" id="UP000243515"/>
    </source>
</evidence>
<proteinExistence type="predicted"/>
<dbReference type="AlphaFoldDB" id="A0A232LN59"/>
<organism evidence="2 3">
    <name type="scientific">Elaphomyces granulatus</name>
    <dbReference type="NCBI Taxonomy" id="519963"/>
    <lineage>
        <taxon>Eukaryota</taxon>
        <taxon>Fungi</taxon>
        <taxon>Dikarya</taxon>
        <taxon>Ascomycota</taxon>
        <taxon>Pezizomycotina</taxon>
        <taxon>Eurotiomycetes</taxon>
        <taxon>Eurotiomycetidae</taxon>
        <taxon>Eurotiales</taxon>
        <taxon>Elaphomycetaceae</taxon>
        <taxon>Elaphomyces</taxon>
    </lineage>
</organism>
<keyword evidence="3" id="KW-1185">Reference proteome</keyword>
<accession>A0A232LN59</accession>
<dbReference type="Proteomes" id="UP000243515">
    <property type="component" value="Unassembled WGS sequence"/>
</dbReference>